<dbReference type="Pfam" id="PF00873">
    <property type="entry name" value="ACR_tran"/>
    <property type="match status" value="1"/>
</dbReference>
<gene>
    <name evidence="2" type="ORF">DW921_01205</name>
</gene>
<feature type="transmembrane region" description="Helical" evidence="1">
    <location>
        <begin position="535"/>
        <end position="552"/>
    </location>
</feature>
<dbReference type="Proteomes" id="UP000283855">
    <property type="component" value="Unassembled WGS sequence"/>
</dbReference>
<feature type="transmembrane region" description="Helical" evidence="1">
    <location>
        <begin position="392"/>
        <end position="416"/>
    </location>
</feature>
<dbReference type="PRINTS" id="PR00702">
    <property type="entry name" value="ACRIFLAVINRP"/>
</dbReference>
<evidence type="ECO:0000313" key="3">
    <source>
        <dbReference type="Proteomes" id="UP000283855"/>
    </source>
</evidence>
<reference evidence="2 3" key="1">
    <citation type="submission" date="2018-08" db="EMBL/GenBank/DDBJ databases">
        <title>A genome reference for cultivated species of the human gut microbiota.</title>
        <authorList>
            <person name="Zou Y."/>
            <person name="Xue W."/>
            <person name="Luo G."/>
        </authorList>
    </citation>
    <scope>NUCLEOTIDE SEQUENCE [LARGE SCALE GENOMIC DNA]</scope>
    <source>
        <strain evidence="2 3">AM42-38</strain>
    </source>
</reference>
<dbReference type="Gene3D" id="1.20.1640.10">
    <property type="entry name" value="Multidrug efflux transporter AcrB transmembrane domain"/>
    <property type="match status" value="2"/>
</dbReference>
<feature type="transmembrane region" description="Helical" evidence="1">
    <location>
        <begin position="890"/>
        <end position="910"/>
    </location>
</feature>
<feature type="transmembrane region" description="Helical" evidence="1">
    <location>
        <begin position="967"/>
        <end position="984"/>
    </location>
</feature>
<dbReference type="SUPFAM" id="SSF82714">
    <property type="entry name" value="Multidrug efflux transporter AcrB TolC docking domain, DN and DC subdomains"/>
    <property type="match status" value="2"/>
</dbReference>
<feature type="transmembrane region" description="Helical" evidence="1">
    <location>
        <begin position="916"/>
        <end position="936"/>
    </location>
</feature>
<dbReference type="Gene3D" id="3.30.70.1430">
    <property type="entry name" value="Multidrug efflux transporter AcrB pore domain"/>
    <property type="match status" value="2"/>
</dbReference>
<keyword evidence="1" id="KW-0472">Membrane</keyword>
<dbReference type="Gene3D" id="3.30.70.1320">
    <property type="entry name" value="Multidrug efflux transporter AcrB pore domain like"/>
    <property type="match status" value="1"/>
</dbReference>
<dbReference type="GO" id="GO:0005886">
    <property type="term" value="C:plasma membrane"/>
    <property type="evidence" value="ECO:0007669"/>
    <property type="project" value="TreeGrafter"/>
</dbReference>
<feature type="transmembrane region" description="Helical" evidence="1">
    <location>
        <begin position="866"/>
        <end position="883"/>
    </location>
</feature>
<feature type="transmembrane region" description="Helical" evidence="1">
    <location>
        <begin position="990"/>
        <end position="1019"/>
    </location>
</feature>
<dbReference type="EMBL" id="QSFT01000002">
    <property type="protein sequence ID" value="RHA78598.1"/>
    <property type="molecule type" value="Genomic_DNA"/>
</dbReference>
<feature type="transmembrane region" description="Helical" evidence="1">
    <location>
        <begin position="436"/>
        <end position="456"/>
    </location>
</feature>
<dbReference type="PANTHER" id="PTHR32063:SF18">
    <property type="entry name" value="CATION EFFLUX SYSTEM PROTEIN"/>
    <property type="match status" value="1"/>
</dbReference>
<dbReference type="InterPro" id="IPR027463">
    <property type="entry name" value="AcrB_DN_DC_subdom"/>
</dbReference>
<dbReference type="RefSeq" id="WP_118399866.1">
    <property type="nucleotide sequence ID" value="NZ_CABJGD010000002.1"/>
</dbReference>
<dbReference type="GO" id="GO:0042910">
    <property type="term" value="F:xenobiotic transmembrane transporter activity"/>
    <property type="evidence" value="ECO:0007669"/>
    <property type="project" value="TreeGrafter"/>
</dbReference>
<evidence type="ECO:0000256" key="1">
    <source>
        <dbReference type="SAM" id="Phobius"/>
    </source>
</evidence>
<sequence length="1036" mass="115561">MEKKKRSAVEWAMHYRQIVILVVCCLVAFGIYSLPQMRKNEFPDFTIRQGVVVAVAPGNTAEEMVEQVTKPLENYIFSYKEVKKGKTFSKSRDGIVYIQVELNDDLNNKDEFWSKFKHGVQTFKAQLPSNVLAVQVMDDFGDTSALLITMESEDKTYRELNDYMDDLQDRLRRIPSVGRMTVSGVQKEQISVYLDNARLSRYGLNDQTLAASLFAKGFTTTGGRVRTDAYMQPVYVARSLNTVYDVQQLIVYTDPQGRNVRLKDVARVVREYPEPESYISNNGKKCIMLSVEMKKGQNIVKMGEDINEVLTDFQQTLPSEVSIFRITDQSKVVDDSVTNFLHELVIAIVAVIIVVMLLLPMRVALVAASTIPITIFISLGLFHAFGLELNTVTLAALIVTLGMIVDNSIVIIDCYLEKIGEGVSRWHASIESTQHFFKSIFSATMAISITFFPFLITTSGMIHDFLLSFPWAITLILAISLVVATLLVPFMQFYFIRKPIRQKMRPDGKPAFSFLNMLQVYYDRLLAFCFRWPKATLATGILSIVLGAFLLGKLPQQLMPYADRNQFAVEIYLPTGASVNRTAEVADSLEHILRRDPRVVSVASFKGCASPRFQTTYAPQIAGTNYAQFIVNTTGIKETVELLEEYAPRYNDYFPDARVRFKQLSYSEAVYPVEVRLSGESLDSIRVAVDTIESILRGMPELVTVQSDLSDPLQAAEIRLKEDEASRLGISNIQVETALALRYGSGIPVASVWEGDDNIPVSIKSETSDHATNEDLMNELIPVAGGLSCVPLRQVAEIVPVWKVGQIVRRNGILTATVQADLQRGENGMAVVGKVQQQLDGLSLPQGVQLAYGGDLEDSADKMPPVMNGLMVAALMIFFILVLHFHRVNIATLIFLSMALCLFGTAAGILIQGVEFSITCVLGIVSLMGIIVRNGIIMIDYAEELRETERMHVREAIWHSASRRMRPIFLTSAAASMGVIPMILGKSGLWMPMGTVICYGTLITMIFLLTVLPVAYLLLFSGSTEKRKRVNALEKQ</sequence>
<proteinExistence type="predicted"/>
<keyword evidence="1" id="KW-1133">Transmembrane helix</keyword>
<dbReference type="AlphaFoldDB" id="A0A413T4I5"/>
<protein>
    <submittedName>
        <fullName evidence="2">AcrB/AcrD/AcrF family protein</fullName>
    </submittedName>
</protein>
<dbReference type="Gene3D" id="3.30.70.1440">
    <property type="entry name" value="Multidrug efflux transporter AcrB pore domain"/>
    <property type="match status" value="1"/>
</dbReference>
<keyword evidence="1" id="KW-0812">Transmembrane</keyword>
<dbReference type="PANTHER" id="PTHR32063">
    <property type="match status" value="1"/>
</dbReference>
<accession>A0A413T4I5</accession>
<dbReference type="InterPro" id="IPR001036">
    <property type="entry name" value="Acrflvin-R"/>
</dbReference>
<dbReference type="Gene3D" id="3.30.2090.10">
    <property type="entry name" value="Multidrug efflux transporter AcrB TolC docking domain, DN and DC subdomains"/>
    <property type="match status" value="2"/>
</dbReference>
<organism evidence="2 3">
    <name type="scientific">Phocaeicola coprophilus</name>
    <dbReference type="NCBI Taxonomy" id="387090"/>
    <lineage>
        <taxon>Bacteria</taxon>
        <taxon>Pseudomonadati</taxon>
        <taxon>Bacteroidota</taxon>
        <taxon>Bacteroidia</taxon>
        <taxon>Bacteroidales</taxon>
        <taxon>Bacteroidaceae</taxon>
        <taxon>Phocaeicola</taxon>
    </lineage>
</organism>
<feature type="transmembrane region" description="Helical" evidence="1">
    <location>
        <begin position="340"/>
        <end position="359"/>
    </location>
</feature>
<dbReference type="SUPFAM" id="SSF82866">
    <property type="entry name" value="Multidrug efflux transporter AcrB transmembrane domain"/>
    <property type="match status" value="2"/>
</dbReference>
<feature type="transmembrane region" description="Helical" evidence="1">
    <location>
        <begin position="366"/>
        <end position="386"/>
    </location>
</feature>
<evidence type="ECO:0000313" key="2">
    <source>
        <dbReference type="EMBL" id="RHA78598.1"/>
    </source>
</evidence>
<comment type="caution">
    <text evidence="2">The sequence shown here is derived from an EMBL/GenBank/DDBJ whole genome shotgun (WGS) entry which is preliminary data.</text>
</comment>
<feature type="transmembrane region" description="Helical" evidence="1">
    <location>
        <begin position="468"/>
        <end position="496"/>
    </location>
</feature>
<dbReference type="SUPFAM" id="SSF82693">
    <property type="entry name" value="Multidrug efflux transporter AcrB pore domain, PN1, PN2, PC1 and PC2 subdomains"/>
    <property type="match status" value="3"/>
</dbReference>
<name>A0A413T4I5_9BACT</name>